<reference evidence="1 2" key="1">
    <citation type="submission" date="2019-05" db="EMBL/GenBank/DDBJ databases">
        <title>Another draft genome of Portunus trituberculatus and its Hox gene families provides insights of decapod evolution.</title>
        <authorList>
            <person name="Jeong J.-H."/>
            <person name="Song I."/>
            <person name="Kim S."/>
            <person name="Choi T."/>
            <person name="Kim D."/>
            <person name="Ryu S."/>
            <person name="Kim W."/>
        </authorList>
    </citation>
    <scope>NUCLEOTIDE SEQUENCE [LARGE SCALE GENOMIC DNA]</scope>
    <source>
        <tissue evidence="1">Muscle</tissue>
    </source>
</reference>
<dbReference type="Proteomes" id="UP000324222">
    <property type="component" value="Unassembled WGS sequence"/>
</dbReference>
<organism evidence="1 2">
    <name type="scientific">Portunus trituberculatus</name>
    <name type="common">Swimming crab</name>
    <name type="synonym">Neptunus trituberculatus</name>
    <dbReference type="NCBI Taxonomy" id="210409"/>
    <lineage>
        <taxon>Eukaryota</taxon>
        <taxon>Metazoa</taxon>
        <taxon>Ecdysozoa</taxon>
        <taxon>Arthropoda</taxon>
        <taxon>Crustacea</taxon>
        <taxon>Multicrustacea</taxon>
        <taxon>Malacostraca</taxon>
        <taxon>Eumalacostraca</taxon>
        <taxon>Eucarida</taxon>
        <taxon>Decapoda</taxon>
        <taxon>Pleocyemata</taxon>
        <taxon>Brachyura</taxon>
        <taxon>Eubrachyura</taxon>
        <taxon>Portunoidea</taxon>
        <taxon>Portunidae</taxon>
        <taxon>Portuninae</taxon>
        <taxon>Portunus</taxon>
    </lineage>
</organism>
<accession>A0A5B7KBC2</accession>
<comment type="caution">
    <text evidence="1">The sequence shown here is derived from an EMBL/GenBank/DDBJ whole genome shotgun (WGS) entry which is preliminary data.</text>
</comment>
<name>A0A5B7KBC2_PORTR</name>
<sequence length="14" mass="1615">MTSQRTRKKLIGVP</sequence>
<proteinExistence type="predicted"/>
<protein>
    <submittedName>
        <fullName evidence="1">Uncharacterized protein</fullName>
    </submittedName>
</protein>
<keyword evidence="2" id="KW-1185">Reference proteome</keyword>
<dbReference type="EMBL" id="VSRR010139517">
    <property type="protein sequence ID" value="MPD04126.1"/>
    <property type="molecule type" value="Genomic_DNA"/>
</dbReference>
<evidence type="ECO:0000313" key="1">
    <source>
        <dbReference type="EMBL" id="MPD04126.1"/>
    </source>
</evidence>
<gene>
    <name evidence="1" type="ORF">E2C01_099798</name>
</gene>
<evidence type="ECO:0000313" key="2">
    <source>
        <dbReference type="Proteomes" id="UP000324222"/>
    </source>
</evidence>